<organism evidence="1 2">
    <name type="scientific">Paenibacillus haidiansis</name>
    <dbReference type="NCBI Taxonomy" id="1574488"/>
    <lineage>
        <taxon>Bacteria</taxon>
        <taxon>Bacillati</taxon>
        <taxon>Bacillota</taxon>
        <taxon>Bacilli</taxon>
        <taxon>Bacillales</taxon>
        <taxon>Paenibacillaceae</taxon>
        <taxon>Paenibacillus</taxon>
    </lineage>
</organism>
<gene>
    <name evidence="1" type="ORF">V3851_07475</name>
</gene>
<comment type="caution">
    <text evidence="1">The sequence shown here is derived from an EMBL/GenBank/DDBJ whole genome shotgun (WGS) entry which is preliminary data.</text>
</comment>
<name>A0ABU7VPJ2_9BACL</name>
<sequence length="171" mass="19230">MIAECKEYLISKLKQAGIKSEVRTSMKSLKAYQDSHVGAVIPEGDVFARASSKKAYFAEDGSKHKRRKLYDRTMTFTVVIGEYDQEKCDRIFSSFMASLDTGIYIDGNYTAIEVEEADWVDKDDSIIAAKIAVQLKVKFLGGIYKDTDFAPVTDYNVQSIEQVKEDVHGSE</sequence>
<reference evidence="1 2" key="1">
    <citation type="submission" date="2024-02" db="EMBL/GenBank/DDBJ databases">
        <title>A nitrogen-fixing paenibacillus bacterium.</title>
        <authorList>
            <person name="Zhang W.L."/>
            <person name="Chen S.F."/>
        </authorList>
    </citation>
    <scope>NUCLEOTIDE SEQUENCE [LARGE SCALE GENOMIC DNA]</scope>
    <source>
        <strain evidence="1 2">M1</strain>
    </source>
</reference>
<protein>
    <submittedName>
        <fullName evidence="1">SON protein</fullName>
    </submittedName>
</protein>
<evidence type="ECO:0000313" key="1">
    <source>
        <dbReference type="EMBL" id="MEF2965666.1"/>
    </source>
</evidence>
<proteinExistence type="predicted"/>
<evidence type="ECO:0000313" key="2">
    <source>
        <dbReference type="Proteomes" id="UP001306950"/>
    </source>
</evidence>
<dbReference type="Proteomes" id="UP001306950">
    <property type="component" value="Unassembled WGS sequence"/>
</dbReference>
<keyword evidence="2" id="KW-1185">Reference proteome</keyword>
<accession>A0ABU7VPJ2</accession>
<dbReference type="EMBL" id="JAZHPZ010000003">
    <property type="protein sequence ID" value="MEF2965666.1"/>
    <property type="molecule type" value="Genomic_DNA"/>
</dbReference>
<dbReference type="RefSeq" id="WP_331845899.1">
    <property type="nucleotide sequence ID" value="NZ_JAZHPZ010000003.1"/>
</dbReference>